<comment type="caution">
    <text evidence="1">The sequence shown here is derived from an EMBL/GenBank/DDBJ whole genome shotgun (WGS) entry which is preliminary data.</text>
</comment>
<dbReference type="EMBL" id="BTPU01000061">
    <property type="protein sequence ID" value="GMQ64168.1"/>
    <property type="molecule type" value="Genomic_DNA"/>
</dbReference>
<sequence length="157" mass="18102">MNQNKNEKVLMQEIYQGASGEEISVNTDEEGYIMIHVTDHHKNSTKISIPLKDARVIGEKLIEHGTLLKVYRLNEDAVSEWFAAKDKEEALNIAEKNWGLDAFEEYGEPVETREEFIERFCIEEDLNQEFKLGDKWTTFAKILSVINQSGLICVESY</sequence>
<dbReference type="Proteomes" id="UP001374599">
    <property type="component" value="Unassembled WGS sequence"/>
</dbReference>
<proteinExistence type="predicted"/>
<keyword evidence="2" id="KW-1185">Reference proteome</keyword>
<name>A0ACB5UQM1_9FIRM</name>
<gene>
    <name evidence="1" type="ORF">AN2V17_34050</name>
</gene>
<protein>
    <submittedName>
        <fullName evidence="1">Uncharacterized protein</fullName>
    </submittedName>
</protein>
<reference evidence="1" key="1">
    <citation type="submission" date="2023-09" db="EMBL/GenBank/DDBJ databases">
        <title>Vallitalea sediminicola and Vallitalea maricola sp. nov., anaerobic bacteria isolated from marine sediment.</title>
        <authorList>
            <person name="Hirano S."/>
            <person name="Maeda A."/>
            <person name="Terahara T."/>
            <person name="Mori K."/>
            <person name="Hamada M."/>
            <person name="Matsumoto R."/>
            <person name="Kobayashi T."/>
        </authorList>
    </citation>
    <scope>NUCLEOTIDE SEQUENCE</scope>
    <source>
        <strain evidence="1">AN17-2</strain>
    </source>
</reference>
<evidence type="ECO:0000313" key="2">
    <source>
        <dbReference type="Proteomes" id="UP001374599"/>
    </source>
</evidence>
<evidence type="ECO:0000313" key="1">
    <source>
        <dbReference type="EMBL" id="GMQ64168.1"/>
    </source>
</evidence>
<organism evidence="1 2">
    <name type="scientific">Vallitalea maricola</name>
    <dbReference type="NCBI Taxonomy" id="3074433"/>
    <lineage>
        <taxon>Bacteria</taxon>
        <taxon>Bacillati</taxon>
        <taxon>Bacillota</taxon>
        <taxon>Clostridia</taxon>
        <taxon>Lachnospirales</taxon>
        <taxon>Vallitaleaceae</taxon>
        <taxon>Vallitalea</taxon>
    </lineage>
</organism>
<accession>A0ACB5UQM1</accession>